<dbReference type="Pfam" id="PF05425">
    <property type="entry name" value="CopD"/>
    <property type="match status" value="1"/>
</dbReference>
<feature type="domain" description="Copper resistance protein D" evidence="7">
    <location>
        <begin position="163"/>
        <end position="260"/>
    </location>
</feature>
<feature type="transmembrane region" description="Helical" evidence="6">
    <location>
        <begin position="336"/>
        <end position="355"/>
    </location>
</feature>
<feature type="transmembrane region" description="Helical" evidence="6">
    <location>
        <begin position="242"/>
        <end position="263"/>
    </location>
</feature>
<proteinExistence type="predicted"/>
<keyword evidence="5 6" id="KW-0472">Membrane</keyword>
<feature type="transmembrane region" description="Helical" evidence="6">
    <location>
        <begin position="399"/>
        <end position="419"/>
    </location>
</feature>
<feature type="transmembrane region" description="Helical" evidence="6">
    <location>
        <begin position="128"/>
        <end position="151"/>
    </location>
</feature>
<evidence type="ECO:0000259" key="7">
    <source>
        <dbReference type="Pfam" id="PF05425"/>
    </source>
</evidence>
<evidence type="ECO:0000256" key="1">
    <source>
        <dbReference type="ARBA" id="ARBA00004651"/>
    </source>
</evidence>
<dbReference type="InterPro" id="IPR032694">
    <property type="entry name" value="CopC/D"/>
</dbReference>
<feature type="transmembrane region" description="Helical" evidence="6">
    <location>
        <begin position="163"/>
        <end position="187"/>
    </location>
</feature>
<dbReference type="PANTHER" id="PTHR34820">
    <property type="entry name" value="INNER MEMBRANE PROTEIN YEBZ"/>
    <property type="match status" value="1"/>
</dbReference>
<evidence type="ECO:0000313" key="9">
    <source>
        <dbReference type="Proteomes" id="UP000612352"/>
    </source>
</evidence>
<gene>
    <name evidence="8" type="ORF">I8D64_11375</name>
</gene>
<feature type="transmembrane region" description="Helical" evidence="6">
    <location>
        <begin position="98"/>
        <end position="116"/>
    </location>
</feature>
<name>A0ABS1BBE8_9MICO</name>
<feature type="transmembrane region" description="Helical" evidence="6">
    <location>
        <begin position="20"/>
        <end position="38"/>
    </location>
</feature>
<evidence type="ECO:0000256" key="2">
    <source>
        <dbReference type="ARBA" id="ARBA00022475"/>
    </source>
</evidence>
<reference evidence="8 9" key="1">
    <citation type="submission" date="2020-12" db="EMBL/GenBank/DDBJ databases">
        <title>Brachybacterium sp. MASK1Z-5, whole genome shotgun sequence.</title>
        <authorList>
            <person name="Tuo L."/>
        </authorList>
    </citation>
    <scope>NUCLEOTIDE SEQUENCE [LARGE SCALE GENOMIC DNA]</scope>
    <source>
        <strain evidence="8 9">MASK1Z-5</strain>
    </source>
</reference>
<feature type="transmembrane region" description="Helical" evidence="6">
    <location>
        <begin position="199"/>
        <end position="221"/>
    </location>
</feature>
<feature type="transmembrane region" description="Helical" evidence="6">
    <location>
        <begin position="45"/>
        <end position="64"/>
    </location>
</feature>
<evidence type="ECO:0000313" key="8">
    <source>
        <dbReference type="EMBL" id="MBK0331999.1"/>
    </source>
</evidence>
<evidence type="ECO:0000256" key="3">
    <source>
        <dbReference type="ARBA" id="ARBA00022692"/>
    </source>
</evidence>
<feature type="transmembrane region" description="Helical" evidence="6">
    <location>
        <begin position="298"/>
        <end position="316"/>
    </location>
</feature>
<keyword evidence="9" id="KW-1185">Reference proteome</keyword>
<feature type="transmembrane region" description="Helical" evidence="6">
    <location>
        <begin position="431"/>
        <end position="447"/>
    </location>
</feature>
<dbReference type="PANTHER" id="PTHR34820:SF4">
    <property type="entry name" value="INNER MEMBRANE PROTEIN YEBZ"/>
    <property type="match status" value="1"/>
</dbReference>
<organism evidence="8 9">
    <name type="scientific">Brachybacterium halotolerans</name>
    <dbReference type="NCBI Taxonomy" id="2795215"/>
    <lineage>
        <taxon>Bacteria</taxon>
        <taxon>Bacillati</taxon>
        <taxon>Actinomycetota</taxon>
        <taxon>Actinomycetes</taxon>
        <taxon>Micrococcales</taxon>
        <taxon>Dermabacteraceae</taxon>
        <taxon>Brachybacterium</taxon>
    </lineage>
</organism>
<sequence length="563" mass="57215">MSTLPVLAVLPVLLGVIEDLAAAGALGASLLAGLLLVAPADRARAMTPLAVLGGVWTLTQLLVLAPAPRLLPALVAALAALITLLAVGLGTGARARTVGRLTGVVAVLGISIRVLGDQGFLLPQAGQAVPVLVHVLAMSVWAGGLGAILLLRARGPLRDPSAVIVRFSHLALLAWCVLALSGLWALLTRLGSPLDLVTTAFGLVGLAKIMLLLVLGVLGALQRRRLAVQRRADGPGRPFVRLAGIELVLMAAAVVLGALLVLLPAPGLLGGAAATGPAADLTGHALPPAPSPVSLLTSWRPDALVIALALTLVWALRFPRTGPRAAPRARSAELRVVVGAVLLVLVVCGPLGVYGPVLSSAHLLQQGLLLVLVGPLLASAVPTPGGLSRLLHRDPWTAPLLALGPTGLLALVHATPWLLGPALATIPGHELLLLAPVVLGALTWWTVEPGADARRDGDSDADPTLPAGPSARLRVWRTVLAALPVAGLAASGLALALGSTLLASDRFGATGRTWRADALADQQTGGWILVGLAVLAGIALVGIALADRAIASRTTRREARAHG</sequence>
<keyword evidence="4 6" id="KW-1133">Transmembrane helix</keyword>
<evidence type="ECO:0000256" key="5">
    <source>
        <dbReference type="ARBA" id="ARBA00023136"/>
    </source>
</evidence>
<evidence type="ECO:0000256" key="4">
    <source>
        <dbReference type="ARBA" id="ARBA00022989"/>
    </source>
</evidence>
<protein>
    <submittedName>
        <fullName evidence="8">CopD family protein</fullName>
    </submittedName>
</protein>
<dbReference type="Proteomes" id="UP000612352">
    <property type="component" value="Unassembled WGS sequence"/>
</dbReference>
<comment type="caution">
    <text evidence="8">The sequence shown here is derived from an EMBL/GenBank/DDBJ whole genome shotgun (WGS) entry which is preliminary data.</text>
</comment>
<evidence type="ECO:0000256" key="6">
    <source>
        <dbReference type="SAM" id="Phobius"/>
    </source>
</evidence>
<feature type="transmembrane region" description="Helical" evidence="6">
    <location>
        <begin position="70"/>
        <end position="91"/>
    </location>
</feature>
<comment type="subcellular location">
    <subcellularLocation>
        <location evidence="1">Cell membrane</location>
        <topology evidence="1">Multi-pass membrane protein</topology>
    </subcellularLocation>
</comment>
<feature type="transmembrane region" description="Helical" evidence="6">
    <location>
        <begin position="479"/>
        <end position="504"/>
    </location>
</feature>
<accession>A0ABS1BBE8</accession>
<keyword evidence="2" id="KW-1003">Cell membrane</keyword>
<dbReference type="EMBL" id="JAEDAJ010000006">
    <property type="protein sequence ID" value="MBK0331999.1"/>
    <property type="molecule type" value="Genomic_DNA"/>
</dbReference>
<dbReference type="InterPro" id="IPR019108">
    <property type="entry name" value="Caa3_assmbl_CtaG-rel"/>
</dbReference>
<dbReference type="Pfam" id="PF09678">
    <property type="entry name" value="Caa3_CtaG"/>
    <property type="match status" value="1"/>
</dbReference>
<feature type="transmembrane region" description="Helical" evidence="6">
    <location>
        <begin position="367"/>
        <end position="387"/>
    </location>
</feature>
<feature type="transmembrane region" description="Helical" evidence="6">
    <location>
        <begin position="524"/>
        <end position="546"/>
    </location>
</feature>
<dbReference type="InterPro" id="IPR008457">
    <property type="entry name" value="Cu-R_CopD_dom"/>
</dbReference>
<dbReference type="RefSeq" id="WP_200502838.1">
    <property type="nucleotide sequence ID" value="NZ_JAEDAJ010000006.1"/>
</dbReference>
<keyword evidence="3 6" id="KW-0812">Transmembrane</keyword>